<name>A0A2P5DXI9_PARAD</name>
<gene>
    <name evidence="1" type="ORF">PanWU01x14_023400</name>
</gene>
<proteinExistence type="predicted"/>
<comment type="caution">
    <text evidence="1">The sequence shown here is derived from an EMBL/GenBank/DDBJ whole genome shotgun (WGS) entry which is preliminary data.</text>
</comment>
<organism evidence="1 2">
    <name type="scientific">Parasponia andersonii</name>
    <name type="common">Sponia andersonii</name>
    <dbReference type="NCBI Taxonomy" id="3476"/>
    <lineage>
        <taxon>Eukaryota</taxon>
        <taxon>Viridiplantae</taxon>
        <taxon>Streptophyta</taxon>
        <taxon>Embryophyta</taxon>
        <taxon>Tracheophyta</taxon>
        <taxon>Spermatophyta</taxon>
        <taxon>Magnoliopsida</taxon>
        <taxon>eudicotyledons</taxon>
        <taxon>Gunneridae</taxon>
        <taxon>Pentapetalae</taxon>
        <taxon>rosids</taxon>
        <taxon>fabids</taxon>
        <taxon>Rosales</taxon>
        <taxon>Cannabaceae</taxon>
        <taxon>Parasponia</taxon>
    </lineage>
</organism>
<dbReference type="Proteomes" id="UP000237105">
    <property type="component" value="Unassembled WGS sequence"/>
</dbReference>
<evidence type="ECO:0000313" key="2">
    <source>
        <dbReference type="Proteomes" id="UP000237105"/>
    </source>
</evidence>
<dbReference type="AlphaFoldDB" id="A0A2P5DXI9"/>
<reference evidence="2" key="1">
    <citation type="submission" date="2016-06" db="EMBL/GenBank/DDBJ databases">
        <title>Parallel loss of symbiosis genes in relatives of nitrogen-fixing non-legume Parasponia.</title>
        <authorList>
            <person name="Van Velzen R."/>
            <person name="Holmer R."/>
            <person name="Bu F."/>
            <person name="Rutten L."/>
            <person name="Van Zeijl A."/>
            <person name="Liu W."/>
            <person name="Santuari L."/>
            <person name="Cao Q."/>
            <person name="Sharma T."/>
            <person name="Shen D."/>
            <person name="Roswanjaya Y."/>
            <person name="Wardhani T."/>
            <person name="Kalhor M.S."/>
            <person name="Jansen J."/>
            <person name="Van den Hoogen J."/>
            <person name="Gungor B."/>
            <person name="Hartog M."/>
            <person name="Hontelez J."/>
            <person name="Verver J."/>
            <person name="Yang W.-C."/>
            <person name="Schijlen E."/>
            <person name="Repin R."/>
            <person name="Schilthuizen M."/>
            <person name="Schranz E."/>
            <person name="Heidstra R."/>
            <person name="Miyata K."/>
            <person name="Fedorova E."/>
            <person name="Kohlen W."/>
            <person name="Bisseling T."/>
            <person name="Smit S."/>
            <person name="Geurts R."/>
        </authorList>
    </citation>
    <scope>NUCLEOTIDE SEQUENCE [LARGE SCALE GENOMIC DNA]</scope>
    <source>
        <strain evidence="2">cv. WU1-14</strain>
    </source>
</reference>
<protein>
    <submittedName>
        <fullName evidence="1">Uncharacterized protein</fullName>
    </submittedName>
</protein>
<dbReference type="EMBL" id="JXTB01000011">
    <property type="protein sequence ID" value="PON77986.1"/>
    <property type="molecule type" value="Genomic_DNA"/>
</dbReference>
<evidence type="ECO:0000313" key="1">
    <source>
        <dbReference type="EMBL" id="PON77986.1"/>
    </source>
</evidence>
<keyword evidence="2" id="KW-1185">Reference proteome</keyword>
<sequence>MLAVKRVPLGPWQRGLLGREQLFNPKPTVKKRLTSMFVGTLTLEGLLSAVVKAVAVAVSLNAGNCGKIGLGAGCPFLQEASLYSRIAVVVVLSKAAFIAVW</sequence>
<accession>A0A2P5DXI9</accession>
<dbReference type="OrthoDB" id="10349943at2759"/>